<feature type="region of interest" description="Disordered" evidence="2">
    <location>
        <begin position="407"/>
        <end position="434"/>
    </location>
</feature>
<comment type="caution">
    <text evidence="4">The sequence shown here is derived from an EMBL/GenBank/DDBJ whole genome shotgun (WGS) entry which is preliminary data.</text>
</comment>
<feature type="domain" description="Tape measure protein N-terminal" evidence="3">
    <location>
        <begin position="72"/>
        <end position="265"/>
    </location>
</feature>
<evidence type="ECO:0000256" key="1">
    <source>
        <dbReference type="SAM" id="Coils"/>
    </source>
</evidence>
<keyword evidence="1" id="KW-0175">Coiled coil</keyword>
<protein>
    <submittedName>
        <fullName evidence="4">Tape measure domain-containing protein</fullName>
    </submittedName>
</protein>
<dbReference type="EMBL" id="JAUSRF010000006">
    <property type="protein sequence ID" value="MDP9837605.1"/>
    <property type="molecule type" value="Genomic_DNA"/>
</dbReference>
<dbReference type="InterPro" id="IPR013491">
    <property type="entry name" value="Tape_meas_N"/>
</dbReference>
<proteinExistence type="predicted"/>
<dbReference type="NCBIfam" id="TIGR02675">
    <property type="entry name" value="tape_meas_nterm"/>
    <property type="match status" value="1"/>
</dbReference>
<keyword evidence="5" id="KW-1185">Reference proteome</keyword>
<dbReference type="Pfam" id="PF20155">
    <property type="entry name" value="TMP_3"/>
    <property type="match status" value="1"/>
</dbReference>
<gene>
    <name evidence="4" type="ORF">J2T09_002357</name>
</gene>
<evidence type="ECO:0000259" key="3">
    <source>
        <dbReference type="Pfam" id="PF20155"/>
    </source>
</evidence>
<reference evidence="4 5" key="1">
    <citation type="submission" date="2023-07" db="EMBL/GenBank/DDBJ databases">
        <title>Sorghum-associated microbial communities from plants grown in Nebraska, USA.</title>
        <authorList>
            <person name="Schachtman D."/>
        </authorList>
    </citation>
    <scope>NUCLEOTIDE SEQUENCE [LARGE SCALE GENOMIC DNA]</scope>
    <source>
        <strain evidence="4 5">DS1307</strain>
    </source>
</reference>
<sequence>MAATELERLVVQLSADIKKYENAMNRAQGVTNKRLGAIRKQAESSSVAIAAAFAKTGAQIAAAFVASQFVRGAVELSDAATRIDNSLKVAGLSGEELERVYQRLSKAAVENGAPVETLAALYGKAAQNQKELGVSTEELIGFTNNVALALRVAGTDAQSASGALLQLGQALGAGKVQAEEFNSILEGAPTIAQAVAAGLKEAGGSVSRLKALVIDGKISSEAFFRAFEAGAPTLQDKVKNAVFTVEQANVNLKTSLIDVAREFNNSTGASRNFADGINWAAREIAAFDVAGLIKKVRDARTEIDDFFNSIPQWQGLNKALGVTDGEGQFINPALDAAQTKIKNVEGAIMDLEDRIEANPQMAIDTSPAMVKLKELRAELSRLQAQIGTIPATIEGYRIGETGFEAVPGGSEAGTNGQMGGSRIRGGKRRQPSAAVVTPVSLSDFKAPVGGKEAKARKERLDDYASEIKQIKERTAAVIAETSAQAGVNPLIEDYGFAVEKARAKQELLTAAQEAGKKVTPELAKEIESLSTAYALAVVESERLSEKQDEIRERAENALSTAKDVTRGLIDGLTDGAKAGDLVVSSLKKIGDSLINDVLDSIFKINNAGGGGGGFLSGLLGLFGGGGGFKANTTFGQFIGAVPGFAKGTNFAPGGLAVVGEKGPELVNLPRGAQVIPKVPKAMGGGGVSVSMPINIDATGADSAGLARVERQLAKLRAELPGTIVGTVKDAQRRRAI</sequence>
<name>A0ABT9PTW0_9HYPH</name>
<evidence type="ECO:0000313" key="4">
    <source>
        <dbReference type="EMBL" id="MDP9837605.1"/>
    </source>
</evidence>
<evidence type="ECO:0000313" key="5">
    <source>
        <dbReference type="Proteomes" id="UP001241472"/>
    </source>
</evidence>
<feature type="coiled-coil region" evidence="1">
    <location>
        <begin position="3"/>
        <end position="30"/>
    </location>
</feature>
<accession>A0ABT9PTW0</accession>
<dbReference type="RefSeq" id="WP_306834476.1">
    <property type="nucleotide sequence ID" value="NZ_JAUSRF010000006.1"/>
</dbReference>
<evidence type="ECO:0000256" key="2">
    <source>
        <dbReference type="SAM" id="MobiDB-lite"/>
    </source>
</evidence>
<organism evidence="4 5">
    <name type="scientific">Neorhizobium huautlense</name>
    <dbReference type="NCBI Taxonomy" id="67774"/>
    <lineage>
        <taxon>Bacteria</taxon>
        <taxon>Pseudomonadati</taxon>
        <taxon>Pseudomonadota</taxon>
        <taxon>Alphaproteobacteria</taxon>
        <taxon>Hyphomicrobiales</taxon>
        <taxon>Rhizobiaceae</taxon>
        <taxon>Rhizobium/Agrobacterium group</taxon>
        <taxon>Neorhizobium</taxon>
    </lineage>
</organism>
<dbReference type="Proteomes" id="UP001241472">
    <property type="component" value="Unassembled WGS sequence"/>
</dbReference>